<organism evidence="6 7">
    <name type="scientific">Dermatophagoides farinae</name>
    <name type="common">American house dust mite</name>
    <dbReference type="NCBI Taxonomy" id="6954"/>
    <lineage>
        <taxon>Eukaryota</taxon>
        <taxon>Metazoa</taxon>
        <taxon>Ecdysozoa</taxon>
        <taxon>Arthropoda</taxon>
        <taxon>Chelicerata</taxon>
        <taxon>Arachnida</taxon>
        <taxon>Acari</taxon>
        <taxon>Acariformes</taxon>
        <taxon>Sarcoptiformes</taxon>
        <taxon>Astigmata</taxon>
        <taxon>Psoroptidia</taxon>
        <taxon>Analgoidea</taxon>
        <taxon>Pyroglyphidae</taxon>
        <taxon>Dermatophagoidinae</taxon>
        <taxon>Dermatophagoides</taxon>
    </lineage>
</organism>
<evidence type="ECO:0000313" key="5">
    <source>
        <dbReference type="EMBL" id="KAH7637229.1"/>
    </source>
</evidence>
<evidence type="ECO:0000259" key="4">
    <source>
        <dbReference type="Pfam" id="PF10187"/>
    </source>
</evidence>
<dbReference type="GO" id="GO:0005634">
    <property type="term" value="C:nucleus"/>
    <property type="evidence" value="ECO:0007669"/>
    <property type="project" value="UniProtKB-SubCell"/>
</dbReference>
<feature type="compositionally biased region" description="Basic and acidic residues" evidence="3">
    <location>
        <begin position="14"/>
        <end position="32"/>
    </location>
</feature>
<reference evidence="6" key="1">
    <citation type="submission" date="2013-05" db="EMBL/GenBank/DDBJ databases">
        <authorList>
            <person name="Yim A.K.Y."/>
            <person name="Chan T.F."/>
            <person name="Ji K.M."/>
            <person name="Liu X.Y."/>
            <person name="Zhou J.W."/>
            <person name="Li R.Q."/>
            <person name="Yang K.Y."/>
            <person name="Li J."/>
            <person name="Li M."/>
            <person name="Law P.T.W."/>
            <person name="Wu Y.L."/>
            <person name="Cai Z.L."/>
            <person name="Qin H."/>
            <person name="Bao Y."/>
            <person name="Leung R.K.K."/>
            <person name="Ng P.K.S."/>
            <person name="Zou J."/>
            <person name="Zhong X.J."/>
            <person name="Ran P.X."/>
            <person name="Zhong N.S."/>
            <person name="Liu Z.G."/>
            <person name="Tsui S.K.W."/>
        </authorList>
    </citation>
    <scope>NUCLEOTIDE SEQUENCE</scope>
    <source>
        <strain evidence="6">Derf</strain>
        <tissue evidence="6">Whole organism</tissue>
    </source>
</reference>
<dbReference type="EMBL" id="ASGP02000004">
    <property type="protein sequence ID" value="KAH9511075.1"/>
    <property type="molecule type" value="Genomic_DNA"/>
</dbReference>
<comment type="subcellular location">
    <subcellularLocation>
        <location evidence="1">Nucleus</location>
    </subcellularLocation>
</comment>
<feature type="region of interest" description="Disordered" evidence="3">
    <location>
        <begin position="1"/>
        <end position="44"/>
    </location>
</feature>
<evidence type="ECO:0000256" key="3">
    <source>
        <dbReference type="SAM" id="MobiDB-lite"/>
    </source>
</evidence>
<comment type="caution">
    <text evidence="6">The sequence shown here is derived from an EMBL/GenBank/DDBJ whole genome shotgun (WGS) entry which is preliminary data.</text>
</comment>
<evidence type="ECO:0000256" key="1">
    <source>
        <dbReference type="ARBA" id="ARBA00004123"/>
    </source>
</evidence>
<dbReference type="Pfam" id="PF10187">
    <property type="entry name" value="FAM192A_Fyv6_N"/>
    <property type="match status" value="1"/>
</dbReference>
<dbReference type="InterPro" id="IPR019331">
    <property type="entry name" value="FAM192A/Fyv6_N"/>
</dbReference>
<gene>
    <name evidence="6" type="ORF">DERF_009554</name>
    <name evidence="5" type="ORF">HUG17_7435</name>
</gene>
<dbReference type="AlphaFoldDB" id="A0A922L449"/>
<keyword evidence="2" id="KW-0539">Nucleus</keyword>
<dbReference type="PANTHER" id="PTHR13495">
    <property type="entry name" value="NEFA-INTERACTING NUCLEAR PROTEIN NIP30"/>
    <property type="match status" value="1"/>
</dbReference>
<reference evidence="6" key="4">
    <citation type="journal article" date="2022" name="Res Sq">
        <title>Comparative Genomics Reveals Insights into the Divergent Evolution of Astigmatic Mites and Household Pest Adaptations.</title>
        <authorList>
            <person name="Xiong Q."/>
            <person name="Wan A.T.-Y."/>
            <person name="Liu X.-Y."/>
            <person name="Fung C.S.-H."/>
            <person name="Xiao X."/>
            <person name="Malainual N."/>
            <person name="Hou J."/>
            <person name="Wang L."/>
            <person name="Wang M."/>
            <person name="Yang K."/>
            <person name="Cui Y."/>
            <person name="Leung E."/>
            <person name="Nong W."/>
            <person name="Shin S.-K."/>
            <person name="Au S."/>
            <person name="Jeong K.Y."/>
            <person name="Chew F.T."/>
            <person name="Hui J."/>
            <person name="Leung T.F."/>
            <person name="Tungtrongchitr A."/>
            <person name="Zhong N."/>
            <person name="Liu Z."/>
            <person name="Tsui S."/>
        </authorList>
    </citation>
    <scope>NUCLEOTIDE SEQUENCE</scope>
    <source>
        <strain evidence="6">Derf</strain>
        <tissue evidence="6">Whole organism</tissue>
    </source>
</reference>
<sequence length="260" mass="30224">MSEKISFVSESVIEEQRKQRQEEWSKNRKESDPIEAPEPEYDPRTLYERLQEQKQKKQEEFEESRKLKNLVKGLDNDEIEFLAICDDSKAELENQKYREELLALEEYKRGVAHLNSEEQEHKLSEYKRELYQNLKKKMANQSMAKNGNRKSQADLLMGAIKRKSKDEPIVKRMKTETGSKTTTTIDENLTKNDSRIKFDKSKPTIQCIGRLPGIGCYDDESDSLESDRESNESDGEDFNAFGHKLAQLTEAAASEMQNKK</sequence>
<dbReference type="EMBL" id="SDOV01000009">
    <property type="protein sequence ID" value="KAH7637229.1"/>
    <property type="molecule type" value="Genomic_DNA"/>
</dbReference>
<feature type="region of interest" description="Disordered" evidence="3">
    <location>
        <begin position="212"/>
        <end position="241"/>
    </location>
</feature>
<reference evidence="5" key="3">
    <citation type="journal article" date="2021" name="World Allergy Organ. J.">
        <title>Chromosome-level assembly of Dermatophagoides farinae genome and transcriptome reveals two novel allergens Der f 37 and Der f 39.</title>
        <authorList>
            <person name="Chen J."/>
            <person name="Cai Z."/>
            <person name="Fan D."/>
            <person name="Hu J."/>
            <person name="Hou Y."/>
            <person name="He Y."/>
            <person name="Zhang Z."/>
            <person name="Zhao Z."/>
            <person name="Gao P."/>
            <person name="Hu W."/>
            <person name="Sun J."/>
            <person name="Li J."/>
            <person name="Ji K."/>
        </authorList>
    </citation>
    <scope>NUCLEOTIDE SEQUENCE</scope>
    <source>
        <strain evidence="5">JKM2019</strain>
    </source>
</reference>
<keyword evidence="7" id="KW-1185">Reference proteome</keyword>
<evidence type="ECO:0000313" key="6">
    <source>
        <dbReference type="EMBL" id="KAH9511075.1"/>
    </source>
</evidence>
<evidence type="ECO:0000256" key="2">
    <source>
        <dbReference type="ARBA" id="ARBA00023242"/>
    </source>
</evidence>
<name>A0A922L449_DERFA</name>
<feature type="domain" description="FAM192A/Fyv6 N-terminal" evidence="4">
    <location>
        <begin position="7"/>
        <end position="108"/>
    </location>
</feature>
<dbReference type="Proteomes" id="UP000828236">
    <property type="component" value="Unassembled WGS sequence"/>
</dbReference>
<dbReference type="OrthoDB" id="75807at2759"/>
<dbReference type="InterPro" id="IPR039845">
    <property type="entry name" value="FAM192A"/>
</dbReference>
<dbReference type="PANTHER" id="PTHR13495:SF0">
    <property type="entry name" value="PSME3-INTERACTING PROTEIN"/>
    <property type="match status" value="1"/>
</dbReference>
<accession>A0A922L449</accession>
<protein>
    <submittedName>
        <fullName evidence="5">Fam192a-like protein</fullName>
    </submittedName>
</protein>
<dbReference type="Proteomes" id="UP000790347">
    <property type="component" value="Unassembled WGS sequence"/>
</dbReference>
<proteinExistence type="predicted"/>
<reference evidence="5" key="2">
    <citation type="submission" date="2020-06" db="EMBL/GenBank/DDBJ databases">
        <authorList>
            <person name="Ji K."/>
            <person name="Li J."/>
        </authorList>
    </citation>
    <scope>NUCLEOTIDE SEQUENCE</scope>
    <source>
        <strain evidence="5">JKM2019</strain>
        <tissue evidence="5">Whole body</tissue>
    </source>
</reference>
<evidence type="ECO:0000313" key="7">
    <source>
        <dbReference type="Proteomes" id="UP000790347"/>
    </source>
</evidence>